<gene>
    <name evidence="1" type="ORF">EVAR_5584_1</name>
</gene>
<organism evidence="1 2">
    <name type="scientific">Eumeta variegata</name>
    <name type="common">Bagworm moth</name>
    <name type="synonym">Eumeta japonica</name>
    <dbReference type="NCBI Taxonomy" id="151549"/>
    <lineage>
        <taxon>Eukaryota</taxon>
        <taxon>Metazoa</taxon>
        <taxon>Ecdysozoa</taxon>
        <taxon>Arthropoda</taxon>
        <taxon>Hexapoda</taxon>
        <taxon>Insecta</taxon>
        <taxon>Pterygota</taxon>
        <taxon>Neoptera</taxon>
        <taxon>Endopterygota</taxon>
        <taxon>Lepidoptera</taxon>
        <taxon>Glossata</taxon>
        <taxon>Ditrysia</taxon>
        <taxon>Tineoidea</taxon>
        <taxon>Psychidae</taxon>
        <taxon>Oiketicinae</taxon>
        <taxon>Eumeta</taxon>
    </lineage>
</organism>
<protein>
    <submittedName>
        <fullName evidence="1">Uncharacterized protein</fullName>
    </submittedName>
</protein>
<proteinExistence type="predicted"/>
<evidence type="ECO:0000313" key="1">
    <source>
        <dbReference type="EMBL" id="GBP20154.1"/>
    </source>
</evidence>
<dbReference type="EMBL" id="BGZK01000115">
    <property type="protein sequence ID" value="GBP20154.1"/>
    <property type="molecule type" value="Genomic_DNA"/>
</dbReference>
<evidence type="ECO:0000313" key="2">
    <source>
        <dbReference type="Proteomes" id="UP000299102"/>
    </source>
</evidence>
<reference evidence="1 2" key="1">
    <citation type="journal article" date="2019" name="Commun. Biol.">
        <title>The bagworm genome reveals a unique fibroin gene that provides high tensile strength.</title>
        <authorList>
            <person name="Kono N."/>
            <person name="Nakamura H."/>
            <person name="Ohtoshi R."/>
            <person name="Tomita M."/>
            <person name="Numata K."/>
            <person name="Arakawa K."/>
        </authorList>
    </citation>
    <scope>NUCLEOTIDE SEQUENCE [LARGE SCALE GENOMIC DNA]</scope>
</reference>
<sequence>MIDFSVLYINCRRRSKWFTFHSETTRFLVRAGGIVLCVRLFVNPLLRCRDRDTRSRVLTLVCRRAHTLLRVSTHERWCSVSSLVVDSDHDRAAQPSTCYRASESTEHVKLSCSVLCWPQLSLEAVSVRKRRWRCRNKSSVLALPFQEVSDMSYRSPPDEWSIGNLFRFRTGDVIKFLSHVELSVADAGIAVVTTVVSGPRPAEDHSGGLYVKALRYEIRRLREGQACLPTNDGVLIPALMNDSDGRTWQKKNESRISAHPLGAGIECCAPPAMQMHYEVHF</sequence>
<accession>A0A4C1U266</accession>
<keyword evidence="2" id="KW-1185">Reference proteome</keyword>
<dbReference type="Proteomes" id="UP000299102">
    <property type="component" value="Unassembled WGS sequence"/>
</dbReference>
<comment type="caution">
    <text evidence="1">The sequence shown here is derived from an EMBL/GenBank/DDBJ whole genome shotgun (WGS) entry which is preliminary data.</text>
</comment>
<name>A0A4C1U266_EUMVA</name>
<dbReference type="AlphaFoldDB" id="A0A4C1U266"/>